<dbReference type="OMA" id="WTMVNLR"/>
<feature type="transmembrane region" description="Helical" evidence="2">
    <location>
        <begin position="431"/>
        <end position="452"/>
    </location>
</feature>
<dbReference type="InterPro" id="IPR053001">
    <property type="entry name" value="MNNG_permease-like"/>
</dbReference>
<dbReference type="InterPro" id="IPR022703">
    <property type="entry name" value="DUF3533"/>
</dbReference>
<feature type="transmembrane region" description="Helical" evidence="2">
    <location>
        <begin position="343"/>
        <end position="362"/>
    </location>
</feature>
<reference evidence="4 5" key="1">
    <citation type="submission" date="2016-03" db="EMBL/GenBank/DDBJ databases">
        <title>Whole genome sequencing of Grifola frondosa 9006-11.</title>
        <authorList>
            <person name="Min B."/>
            <person name="Park H."/>
            <person name="Kim J.-G."/>
            <person name="Cho H."/>
            <person name="Oh Y.-L."/>
            <person name="Kong W.-S."/>
            <person name="Choi I.-G."/>
        </authorList>
    </citation>
    <scope>NUCLEOTIDE SEQUENCE [LARGE SCALE GENOMIC DNA]</scope>
    <source>
        <strain evidence="4 5">9006-11</strain>
    </source>
</reference>
<feature type="domain" description="DUF3533" evidence="3">
    <location>
        <begin position="86"/>
        <end position="317"/>
    </location>
</feature>
<dbReference type="EMBL" id="LUGG01000007">
    <property type="protein sequence ID" value="OBZ73437.1"/>
    <property type="molecule type" value="Genomic_DNA"/>
</dbReference>
<keyword evidence="2" id="KW-1133">Transmembrane helix</keyword>
<evidence type="ECO:0000256" key="1">
    <source>
        <dbReference type="SAM" id="MobiDB-lite"/>
    </source>
</evidence>
<dbReference type="Proteomes" id="UP000092993">
    <property type="component" value="Unassembled WGS sequence"/>
</dbReference>
<dbReference type="Pfam" id="PF12051">
    <property type="entry name" value="DUF3533"/>
    <property type="match status" value="2"/>
</dbReference>
<keyword evidence="2" id="KW-0472">Membrane</keyword>
<dbReference type="PANTHER" id="PTHR34814">
    <property type="entry name" value="NITROSOGUANIDINE RESISTANCE PROTEIN SNG1"/>
    <property type="match status" value="1"/>
</dbReference>
<proteinExistence type="predicted"/>
<gene>
    <name evidence="4" type="primary">SNG1</name>
    <name evidence="4" type="ORF">A0H81_07259</name>
</gene>
<feature type="domain" description="DUF3533" evidence="3">
    <location>
        <begin position="319"/>
        <end position="442"/>
    </location>
</feature>
<keyword evidence="2" id="KW-0812">Transmembrane</keyword>
<dbReference type="AlphaFoldDB" id="A0A1C7MA17"/>
<sequence length="480" mass="53153">MAAETNRVSIETVHIQTLPPSRSSADRRAEPIPGAAPQDNFENRTADVSQCSVADDNNGEPRYSGFFSPGLASVRRQYFLIIARAVLLISVLIWVSAPVYWGALSNSAKRSKNLEAWFIDRDQSRIGQAIWQAFKNNTLPGPHLNWLSMDPLAMGDDSSVSGLIAEEHAWVAVVIEANTTTTLTNARVNGDKNYDPASAIKMFYSQARNEIATANYIVPITTNLLQFTTSAYATSSAQRYFAQIRGTGDTNDTAVQMIAQAPQTISPAISWSVVNVRPYTAPAAQAVTLVGNIYLCIYAFMITMATATARDLISPHMQFLPMSYALVSMAFHIPFSAKFSEGGGFMLFFCYIYLGMAALGLSMESMITILTPRFAPFFLFILIIYNISPVVLPSELQAPFYRYGDGFPIRNLSQALRTIMFNTKSSLGRNAAVLVAWIIMSCATMTIFTWLIRRREHVRLRRIAEVDSSGSKKDSQEEQK</sequence>
<name>A0A1C7MA17_GRIFR</name>
<evidence type="ECO:0000256" key="2">
    <source>
        <dbReference type="SAM" id="Phobius"/>
    </source>
</evidence>
<comment type="caution">
    <text evidence="4">The sequence shown here is derived from an EMBL/GenBank/DDBJ whole genome shotgun (WGS) entry which is preliminary data.</text>
</comment>
<organism evidence="4 5">
    <name type="scientific">Grifola frondosa</name>
    <name type="common">Maitake</name>
    <name type="synonym">Polyporus frondosus</name>
    <dbReference type="NCBI Taxonomy" id="5627"/>
    <lineage>
        <taxon>Eukaryota</taxon>
        <taxon>Fungi</taxon>
        <taxon>Dikarya</taxon>
        <taxon>Basidiomycota</taxon>
        <taxon>Agaricomycotina</taxon>
        <taxon>Agaricomycetes</taxon>
        <taxon>Polyporales</taxon>
        <taxon>Grifolaceae</taxon>
        <taxon>Grifola</taxon>
    </lineage>
</organism>
<dbReference type="STRING" id="5627.A0A1C7MA17"/>
<keyword evidence="5" id="KW-1185">Reference proteome</keyword>
<evidence type="ECO:0000313" key="5">
    <source>
        <dbReference type="Proteomes" id="UP000092993"/>
    </source>
</evidence>
<feature type="transmembrane region" description="Helical" evidence="2">
    <location>
        <begin position="78"/>
        <end position="101"/>
    </location>
</feature>
<feature type="region of interest" description="Disordered" evidence="1">
    <location>
        <begin position="18"/>
        <end position="46"/>
    </location>
</feature>
<dbReference type="OrthoDB" id="2140105at2759"/>
<evidence type="ECO:0000313" key="4">
    <source>
        <dbReference type="EMBL" id="OBZ73437.1"/>
    </source>
</evidence>
<dbReference type="PANTHER" id="PTHR34814:SF1">
    <property type="entry name" value="NITROSOGUANIDINE RESISTANCE PROTEIN SNG1"/>
    <property type="match status" value="1"/>
</dbReference>
<protein>
    <submittedName>
        <fullName evidence="4">Nitrosoguanidine resistance protein SNG1</fullName>
    </submittedName>
</protein>
<dbReference type="GO" id="GO:0016020">
    <property type="term" value="C:membrane"/>
    <property type="evidence" value="ECO:0007669"/>
    <property type="project" value="TreeGrafter"/>
</dbReference>
<feature type="transmembrane region" description="Helical" evidence="2">
    <location>
        <begin position="374"/>
        <end position="392"/>
    </location>
</feature>
<accession>A0A1C7MA17</accession>
<evidence type="ECO:0000259" key="3">
    <source>
        <dbReference type="Pfam" id="PF12051"/>
    </source>
</evidence>
<feature type="transmembrane region" description="Helical" evidence="2">
    <location>
        <begin position="286"/>
        <end position="307"/>
    </location>
</feature>